<evidence type="ECO:0000256" key="1">
    <source>
        <dbReference type="SAM" id="MobiDB-lite"/>
    </source>
</evidence>
<accession>A0ABQ8KJG7</accession>
<dbReference type="InterPro" id="IPR036890">
    <property type="entry name" value="HATPase_C_sf"/>
</dbReference>
<dbReference type="Gene3D" id="3.30.565.10">
    <property type="entry name" value="Histidine kinase-like ATPase, C-terminal domain"/>
    <property type="match status" value="1"/>
</dbReference>
<dbReference type="PANTHER" id="PTHR32387:SF0">
    <property type="entry name" value="PROTEIN NO VEIN"/>
    <property type="match status" value="1"/>
</dbReference>
<dbReference type="NCBIfam" id="NF047352">
    <property type="entry name" value="P_loop_sacsin"/>
    <property type="match status" value="1"/>
</dbReference>
<reference evidence="2 3" key="1">
    <citation type="journal article" date="2021" name="Environ. Microbiol.">
        <title>Gene family expansions and transcriptome signatures uncover fungal adaptations to wood decay.</title>
        <authorList>
            <person name="Hage H."/>
            <person name="Miyauchi S."/>
            <person name="Viragh M."/>
            <person name="Drula E."/>
            <person name="Min B."/>
            <person name="Chaduli D."/>
            <person name="Navarro D."/>
            <person name="Favel A."/>
            <person name="Norest M."/>
            <person name="Lesage-Meessen L."/>
            <person name="Balint B."/>
            <person name="Merenyi Z."/>
            <person name="de Eugenio L."/>
            <person name="Morin E."/>
            <person name="Martinez A.T."/>
            <person name="Baldrian P."/>
            <person name="Stursova M."/>
            <person name="Martinez M.J."/>
            <person name="Novotny C."/>
            <person name="Magnuson J.K."/>
            <person name="Spatafora J.W."/>
            <person name="Maurice S."/>
            <person name="Pangilinan J."/>
            <person name="Andreopoulos W."/>
            <person name="LaButti K."/>
            <person name="Hundley H."/>
            <person name="Na H."/>
            <person name="Kuo A."/>
            <person name="Barry K."/>
            <person name="Lipzen A."/>
            <person name="Henrissat B."/>
            <person name="Riley R."/>
            <person name="Ahrendt S."/>
            <person name="Nagy L.G."/>
            <person name="Grigoriev I.V."/>
            <person name="Martin F."/>
            <person name="Rosso M.N."/>
        </authorList>
    </citation>
    <scope>NUCLEOTIDE SEQUENCE [LARGE SCALE GENOMIC DNA]</scope>
    <source>
        <strain evidence="2 3">CIRM-BRFM 1785</strain>
    </source>
</reference>
<dbReference type="SUPFAM" id="SSF55874">
    <property type="entry name" value="ATPase domain of HSP90 chaperone/DNA topoisomerase II/histidine kinase"/>
    <property type="match status" value="1"/>
</dbReference>
<feature type="compositionally biased region" description="Polar residues" evidence="1">
    <location>
        <begin position="1149"/>
        <end position="1163"/>
    </location>
</feature>
<gene>
    <name evidence="2" type="ORF">C8Q71DRAFT_518818</name>
</gene>
<feature type="compositionally biased region" description="Polar residues" evidence="1">
    <location>
        <begin position="1231"/>
        <end position="1246"/>
    </location>
</feature>
<dbReference type="RefSeq" id="XP_047780146.1">
    <property type="nucleotide sequence ID" value="XM_047919100.1"/>
</dbReference>
<sequence length="1472" mass="166557">MDLVRKINRNHGLGDRDIKRSGNDPIVVLRGKLERACERLSRDLYNTKTHFLLEFIQNADDNEYETHVIPSLQLHLHACDMIIRCNEKGFRADNVEAICDIGNSTKRRETRSEGYIGEKGIGFKAVFVVAERVHVASREFTFRFDRDGPLGMINPIWDASYPSDPEWTTFRLNIPHDMNMDDLRDQILTIQPSLLLFLRRLRAIDIDVSTSELPAVDSTKITISRHDESANIVRLECHENGRCKSSSKYIVFKQIIRTFTGEEKRYGIEESEVILAFPVTADGEPDTGNQFVHAFLPVAKYGLDFVVQADFLTPSNREGIVMDSKWNLALLEGIVDVFLHAVEQFQHDPVLRDSWVRFIPIHAQPPFSAVADKIVTRLQAREVLLSVDGRYRRPTDIVTVPKGFRISRTEPLIPQQYIPSVYYISHSYDASRDREYLAKLGVKPLSDQNFFDGLVAMDRANVIGVQSEQWHNPVCAHLSSTLLTKGKLDLRLIPLNDGSWRPAREAGQYVFMSKLDILQDVEFKCISNDVKENTARYTFLQTLGVRRADINLIATKILMEVKSSTSLPTLIHYARFFYDNRNEAGLPRPSARFKVMDENGRIAMSDELYLELPKGTPGHDVRLRDVLPSDARFLHRDYVRLYAQDRYWLSWLQDSLGLHTSPRIILGRVSPEIYSMAHNLETSRFLAALRAFWPQISTDITPSGLHDLSNIEVVCDDGVAYSLATTALKRRNLSWLPAALSSCLRFLPLSDPDDLSWSFLAKVGVTMEPNATAWIGMLFRLQEINSTDENAVTSVYQQLDARFIEAADFIRASFYQYPLILAPSDGQNRPVASWVGFHDAYWDGPSTLRSKLIVKSKYAALEDFFCRKLGLQNAPLEVLVDELNTFASAHEGRPMTEDTVGVVEQMLLEISQYIAWAPAKQFALLCLADRPIFPVHVQGEIRLQRIDQFFISEKGGKSIERFRDSVPLLAFSSAQTLIQLRPILDSNVWPSHPKVLEASLVAKAITLGVKTVDQDTTDLYRGRSEYMEKYVQHITKYCPSARQMEFLAKMKNASICIVDTVIIMWILAGNTVNVQSDVKVAIEERETDAVFYVSKACSSMPRTRDREICSLLGDRVAIDKLALLQFVSMPWDDLLLYLEDEGVDTSTCIPQTTQESVYEQQQADSEETVPESRPEPSEPQYLPIQTNTPLDSQQWPVLEDSVQTSSVETPLSDPTHVQPFSPGRKMGNAAWRTQPSASRSPPTINNAHRRRSSSVVDRNTVQQLAMSSATATLSSVPAVPPQKADLGHGGHTDEGGAFWRETERDPANGVLGEIYVFNMLQRELGPNFTEANWTSELRGQVPGFNPYGGTSIADFRYLDKDGVLTGLWYGQQRKRAWKGRWPTYHVEVKTTSGVATEPFHVSHAQLQVARQFSNAVRGNSNRGAPQDVYVILRVSEIKSSQPKHEVYIDPHQWMYEGRLVIKCDVDLAPETQ</sequence>
<dbReference type="GeneID" id="71999832"/>
<proteinExistence type="predicted"/>
<feature type="compositionally biased region" description="Polar residues" evidence="1">
    <location>
        <begin position="1183"/>
        <end position="1209"/>
    </location>
</feature>
<comment type="caution">
    <text evidence="2">The sequence shown here is derived from an EMBL/GenBank/DDBJ whole genome shotgun (WGS) entry which is preliminary data.</text>
</comment>
<evidence type="ECO:0000313" key="2">
    <source>
        <dbReference type="EMBL" id="KAH9838231.1"/>
    </source>
</evidence>
<evidence type="ECO:0008006" key="4">
    <source>
        <dbReference type="Google" id="ProtNLM"/>
    </source>
</evidence>
<dbReference type="EMBL" id="JADCUA010000007">
    <property type="protein sequence ID" value="KAH9838231.1"/>
    <property type="molecule type" value="Genomic_DNA"/>
</dbReference>
<evidence type="ECO:0000313" key="3">
    <source>
        <dbReference type="Proteomes" id="UP000814176"/>
    </source>
</evidence>
<protein>
    <recommendedName>
        <fullName evidence="4">Protein NO VEIN C-terminal domain-containing protein</fullName>
    </recommendedName>
</protein>
<dbReference type="InterPro" id="IPR052957">
    <property type="entry name" value="Auxin_embryo_med"/>
</dbReference>
<dbReference type="Proteomes" id="UP000814176">
    <property type="component" value="Unassembled WGS sequence"/>
</dbReference>
<name>A0ABQ8KJG7_9APHY</name>
<feature type="region of interest" description="Disordered" evidence="1">
    <location>
        <begin position="1149"/>
        <end position="1257"/>
    </location>
</feature>
<dbReference type="PANTHER" id="PTHR32387">
    <property type="entry name" value="WU:FJ29H11"/>
    <property type="match status" value="1"/>
</dbReference>
<organism evidence="2 3">
    <name type="scientific">Rhodofomes roseus</name>
    <dbReference type="NCBI Taxonomy" id="34475"/>
    <lineage>
        <taxon>Eukaryota</taxon>
        <taxon>Fungi</taxon>
        <taxon>Dikarya</taxon>
        <taxon>Basidiomycota</taxon>
        <taxon>Agaricomycotina</taxon>
        <taxon>Agaricomycetes</taxon>
        <taxon>Polyporales</taxon>
        <taxon>Rhodofomes</taxon>
    </lineage>
</organism>
<keyword evidence="3" id="KW-1185">Reference proteome</keyword>